<sequence length="301" mass="33103">EGVSRADCVKEWFLNPDSDHRDKLLACGAIIVAESRLEVLRETGFICSAGIAHNKMLAKLASGMNKPAQQTVVPSSSVKDLLQTLPIMKMKQLGGKLGSSLQSDLGVKIVGDLLQFSVEKLQEHYGINTGAWLWNIARGICGEEVKSRHLPLSHGAGKSFRGPETLKSLSSVHKWLCELSAELSERLCCDLEQNKRIAHTLTLHASAYKSDDFESVRNFPSKSCPLRYGTGKLQEDALNLFNAALREYVGIMSKKDHEWAITGLSLSASKIVAIPSGMNPIMKYFHDQSQSRAPPDKSNEL</sequence>
<keyword evidence="3" id="KW-0479">Metal-binding</keyword>
<dbReference type="Pfam" id="PF11799">
    <property type="entry name" value="IMS_C"/>
    <property type="match status" value="1"/>
</dbReference>
<keyword evidence="6" id="KW-0539">Nucleus</keyword>
<evidence type="ECO:0000313" key="10">
    <source>
        <dbReference type="Proteomes" id="UP000015453"/>
    </source>
</evidence>
<dbReference type="PANTHER" id="PTHR45873">
    <property type="entry name" value="DNA POLYMERASE ETA"/>
    <property type="match status" value="1"/>
</dbReference>
<dbReference type="PROSITE" id="PS50173">
    <property type="entry name" value="UMUC"/>
    <property type="match status" value="1"/>
</dbReference>
<evidence type="ECO:0000256" key="4">
    <source>
        <dbReference type="ARBA" id="ARBA00022763"/>
    </source>
</evidence>
<dbReference type="Proteomes" id="UP000015453">
    <property type="component" value="Unassembled WGS sequence"/>
</dbReference>
<dbReference type="EMBL" id="AUSU01002805">
    <property type="protein sequence ID" value="EPS68052.1"/>
    <property type="molecule type" value="Genomic_DNA"/>
</dbReference>
<gene>
    <name evidence="9" type="ORF">M569_06718</name>
</gene>
<dbReference type="GO" id="GO:0042276">
    <property type="term" value="P:error-prone translesion synthesis"/>
    <property type="evidence" value="ECO:0007669"/>
    <property type="project" value="TreeGrafter"/>
</dbReference>
<dbReference type="FunFam" id="1.10.150.20:FF:000014">
    <property type="entry name" value="Polymerase (DNA directed), eta"/>
    <property type="match status" value="1"/>
</dbReference>
<dbReference type="SUPFAM" id="SSF100879">
    <property type="entry name" value="Lesion bypass DNA polymerase (Y-family), little finger domain"/>
    <property type="match status" value="1"/>
</dbReference>
<evidence type="ECO:0000313" key="9">
    <source>
        <dbReference type="EMBL" id="EPS68052.1"/>
    </source>
</evidence>
<evidence type="ECO:0000256" key="2">
    <source>
        <dbReference type="ARBA" id="ARBA00022679"/>
    </source>
</evidence>
<keyword evidence="2" id="KW-0808">Transferase</keyword>
<dbReference type="GO" id="GO:0009314">
    <property type="term" value="P:response to radiation"/>
    <property type="evidence" value="ECO:0007669"/>
    <property type="project" value="TreeGrafter"/>
</dbReference>
<dbReference type="Pfam" id="PF21704">
    <property type="entry name" value="POLH-Rev1_HhH"/>
    <property type="match status" value="1"/>
</dbReference>
<dbReference type="InterPro" id="IPR052230">
    <property type="entry name" value="DNA_polymerase_eta"/>
</dbReference>
<dbReference type="InterPro" id="IPR017961">
    <property type="entry name" value="DNA_pol_Y-fam_little_finger"/>
</dbReference>
<name>S8E6M9_9LAMI</name>
<dbReference type="Gene3D" id="3.30.1490.100">
    <property type="entry name" value="DNA polymerase, Y-family, little finger domain"/>
    <property type="match status" value="1"/>
</dbReference>
<dbReference type="GO" id="GO:0005634">
    <property type="term" value="C:nucleus"/>
    <property type="evidence" value="ECO:0007669"/>
    <property type="project" value="UniProtKB-SubCell"/>
</dbReference>
<dbReference type="OrthoDB" id="909370at2759"/>
<dbReference type="InterPro" id="IPR043502">
    <property type="entry name" value="DNA/RNA_pol_sf"/>
</dbReference>
<comment type="caution">
    <text evidence="9">The sequence shown here is derived from an EMBL/GenBank/DDBJ whole genome shotgun (WGS) entry which is preliminary data.</text>
</comment>
<dbReference type="GO" id="GO:0035861">
    <property type="term" value="C:site of double-strand break"/>
    <property type="evidence" value="ECO:0007669"/>
    <property type="project" value="TreeGrafter"/>
</dbReference>
<dbReference type="Gene3D" id="3.30.70.270">
    <property type="match status" value="1"/>
</dbReference>
<reference evidence="9 10" key="1">
    <citation type="journal article" date="2013" name="BMC Genomics">
        <title>The miniature genome of a carnivorous plant Genlisea aurea contains a low number of genes and short non-coding sequences.</title>
        <authorList>
            <person name="Leushkin E.V."/>
            <person name="Sutormin R.A."/>
            <person name="Nabieva E.R."/>
            <person name="Penin A.A."/>
            <person name="Kondrashov A.S."/>
            <person name="Logacheva M.D."/>
        </authorList>
    </citation>
    <scope>NUCLEOTIDE SEQUENCE [LARGE SCALE GENOMIC DNA]</scope>
</reference>
<organism evidence="9 10">
    <name type="scientific">Genlisea aurea</name>
    <dbReference type="NCBI Taxonomy" id="192259"/>
    <lineage>
        <taxon>Eukaryota</taxon>
        <taxon>Viridiplantae</taxon>
        <taxon>Streptophyta</taxon>
        <taxon>Embryophyta</taxon>
        <taxon>Tracheophyta</taxon>
        <taxon>Spermatophyta</taxon>
        <taxon>Magnoliopsida</taxon>
        <taxon>eudicotyledons</taxon>
        <taxon>Gunneridae</taxon>
        <taxon>Pentapetalae</taxon>
        <taxon>asterids</taxon>
        <taxon>lamiids</taxon>
        <taxon>Lamiales</taxon>
        <taxon>Lentibulariaceae</taxon>
        <taxon>Genlisea</taxon>
    </lineage>
</organism>
<evidence type="ECO:0000256" key="3">
    <source>
        <dbReference type="ARBA" id="ARBA00022723"/>
    </source>
</evidence>
<dbReference type="PANTHER" id="PTHR45873:SF1">
    <property type="entry name" value="DNA POLYMERASE ETA"/>
    <property type="match status" value="1"/>
</dbReference>
<evidence type="ECO:0000259" key="8">
    <source>
        <dbReference type="PROSITE" id="PS50173"/>
    </source>
</evidence>
<feature type="domain" description="UmuC" evidence="8">
    <location>
        <begin position="34"/>
        <end position="94"/>
    </location>
</feature>
<keyword evidence="4" id="KW-0227">DNA damage</keyword>
<dbReference type="GO" id="GO:0006281">
    <property type="term" value="P:DNA repair"/>
    <property type="evidence" value="ECO:0007669"/>
    <property type="project" value="UniProtKB-KW"/>
</dbReference>
<keyword evidence="10" id="KW-1185">Reference proteome</keyword>
<feature type="non-terminal residue" evidence="9">
    <location>
        <position position="1"/>
    </location>
</feature>
<dbReference type="GO" id="GO:0005657">
    <property type="term" value="C:replication fork"/>
    <property type="evidence" value="ECO:0007669"/>
    <property type="project" value="TreeGrafter"/>
</dbReference>
<proteinExistence type="predicted"/>
<dbReference type="Gene3D" id="1.10.150.20">
    <property type="entry name" value="5' to 3' exonuclease, C-terminal subdomain"/>
    <property type="match status" value="1"/>
</dbReference>
<dbReference type="AlphaFoldDB" id="S8E6M9"/>
<dbReference type="GO" id="GO:0003887">
    <property type="term" value="F:DNA-directed DNA polymerase activity"/>
    <property type="evidence" value="ECO:0007669"/>
    <property type="project" value="TreeGrafter"/>
</dbReference>
<feature type="non-terminal residue" evidence="9">
    <location>
        <position position="301"/>
    </location>
</feature>
<dbReference type="InterPro" id="IPR043128">
    <property type="entry name" value="Rev_trsase/Diguanyl_cyclase"/>
</dbReference>
<dbReference type="SUPFAM" id="SSF56672">
    <property type="entry name" value="DNA/RNA polymerases"/>
    <property type="match status" value="1"/>
</dbReference>
<dbReference type="GO" id="GO:0003684">
    <property type="term" value="F:damaged DNA binding"/>
    <property type="evidence" value="ECO:0007669"/>
    <property type="project" value="InterPro"/>
</dbReference>
<keyword evidence="5" id="KW-0234">DNA repair</keyword>
<dbReference type="GO" id="GO:0046872">
    <property type="term" value="F:metal ion binding"/>
    <property type="evidence" value="ECO:0007669"/>
    <property type="project" value="UniProtKB-KW"/>
</dbReference>
<dbReference type="InterPro" id="IPR001126">
    <property type="entry name" value="UmuC"/>
</dbReference>
<accession>S8E6M9</accession>
<evidence type="ECO:0000256" key="5">
    <source>
        <dbReference type="ARBA" id="ARBA00023204"/>
    </source>
</evidence>
<evidence type="ECO:0000256" key="6">
    <source>
        <dbReference type="ARBA" id="ARBA00023242"/>
    </source>
</evidence>
<dbReference type="InterPro" id="IPR036775">
    <property type="entry name" value="DNA_pol_Y-fam_lit_finger_sf"/>
</dbReference>
<evidence type="ECO:0000256" key="1">
    <source>
        <dbReference type="ARBA" id="ARBA00004123"/>
    </source>
</evidence>
<protein>
    <recommendedName>
        <fullName evidence="7">DNA polymerase eta</fullName>
    </recommendedName>
</protein>
<evidence type="ECO:0000256" key="7">
    <source>
        <dbReference type="ARBA" id="ARBA00044975"/>
    </source>
</evidence>
<dbReference type="Pfam" id="PF00817">
    <property type="entry name" value="IMS"/>
    <property type="match status" value="1"/>
</dbReference>
<comment type="subcellular location">
    <subcellularLocation>
        <location evidence="1">Nucleus</location>
    </subcellularLocation>
</comment>